<dbReference type="PhylomeDB" id="A0A161XYV4"/>
<protein>
    <submittedName>
        <fullName evidence="1">Uncharacterized protein</fullName>
    </submittedName>
</protein>
<dbReference type="EMBL" id="CM002798">
    <property type="protein sequence ID" value="KZN94462.1"/>
    <property type="molecule type" value="Genomic_DNA"/>
</dbReference>
<name>A0A161XYV4_PENCH</name>
<evidence type="ECO:0000313" key="1">
    <source>
        <dbReference type="EMBL" id="KZN94462.1"/>
    </source>
</evidence>
<accession>A0A161XYV4</accession>
<gene>
    <name evidence="1" type="ORF">EN45_046590</name>
</gene>
<sequence length="406" mass="46583">MDPELVSSIKYFERDRPPNTPRLSMEIEPNRVMSLDNPIGVIITIRRAEDDCSNPCIFRWNILRDGWGPSGFMLFQHTSDGLKKVEGKHNSPPLQTFRLTGYEVETEELLPGQTLRRNIGHPYPFWDHLNAGERYELFWPGAEYALWAWGTLREHWEQEIGVNLGLPRVIIPGGACCSLTCVEEEGISISEPDDPCVEKSKRIPGTPCISVFLEGPSAISRTEKLQIMVKITYDGLTNEDCEAVYGDAKPIIIHDYPFSRDNFRLQRCCHNYDPLKKLDDDSPQWKSYFDDERNEGWMIVDEPDVEVNVTDSMFFRSLQPGESLIRCVSLGFTDLHPDTVVGDTYRYQYWGGCIDWWTWGDREEHANTVVKLPCWLNDHVVEPADNDGRPVIMVPSSNFVEFTAID</sequence>
<dbReference type="AlphaFoldDB" id="A0A161XYV4"/>
<proteinExistence type="predicted"/>
<reference evidence="1" key="1">
    <citation type="journal article" date="2014" name="Genome Announc.">
        <title>Complete sequencing and chromosome-scale genome assembly of the industrial progenitor strain P2niaD18 from the penicillin producer Penicillium chrysogenum.</title>
        <authorList>
            <person name="Specht T."/>
            <person name="Dahlmann T.A."/>
            <person name="Zadra I."/>
            <person name="Kurnsteiner H."/>
            <person name="Kuck U."/>
        </authorList>
    </citation>
    <scope>NUCLEOTIDE SEQUENCE [LARGE SCALE GENOMIC DNA]</scope>
    <source>
        <strain evidence="1">P2niaD18</strain>
    </source>
</reference>
<dbReference type="Proteomes" id="UP000076449">
    <property type="component" value="Chromosome I"/>
</dbReference>
<organism evidence="1">
    <name type="scientific">Penicillium chrysogenum</name>
    <name type="common">Penicillium notatum</name>
    <dbReference type="NCBI Taxonomy" id="5076"/>
    <lineage>
        <taxon>Eukaryota</taxon>
        <taxon>Fungi</taxon>
        <taxon>Dikarya</taxon>
        <taxon>Ascomycota</taxon>
        <taxon>Pezizomycotina</taxon>
        <taxon>Eurotiomycetes</taxon>
        <taxon>Eurotiomycetidae</taxon>
        <taxon>Eurotiales</taxon>
        <taxon>Aspergillaceae</taxon>
        <taxon>Penicillium</taxon>
        <taxon>Penicillium chrysogenum species complex</taxon>
    </lineage>
</organism>